<comment type="caution">
    <text evidence="1">The sequence shown here is derived from an EMBL/GenBank/DDBJ whole genome shotgun (WGS) entry which is preliminary data.</text>
</comment>
<gene>
    <name evidence="1" type="ORF">HZH66_013641</name>
</gene>
<name>A0A834J5K2_VESVU</name>
<reference evidence="1" key="1">
    <citation type="journal article" date="2020" name="G3 (Bethesda)">
        <title>High-Quality Assemblies for Three Invasive Social Wasps from the &lt;i&gt;Vespula&lt;/i&gt; Genus.</title>
        <authorList>
            <person name="Harrop T.W.R."/>
            <person name="Guhlin J."/>
            <person name="McLaughlin G.M."/>
            <person name="Permina E."/>
            <person name="Stockwell P."/>
            <person name="Gilligan J."/>
            <person name="Le Lec M.F."/>
            <person name="Gruber M.A.M."/>
            <person name="Quinn O."/>
            <person name="Lovegrove M."/>
            <person name="Duncan E.J."/>
            <person name="Remnant E.J."/>
            <person name="Van Eeckhoven J."/>
            <person name="Graham B."/>
            <person name="Knapp R.A."/>
            <person name="Langford K.W."/>
            <person name="Kronenberg Z."/>
            <person name="Press M.O."/>
            <person name="Eacker S.M."/>
            <person name="Wilson-Rankin E.E."/>
            <person name="Purcell J."/>
            <person name="Lester P.J."/>
            <person name="Dearden P.K."/>
        </authorList>
    </citation>
    <scope>NUCLEOTIDE SEQUENCE</scope>
    <source>
        <strain evidence="1">Marl-1</strain>
    </source>
</reference>
<organism evidence="1 2">
    <name type="scientific">Vespula vulgaris</name>
    <name type="common">Yellow jacket</name>
    <name type="synonym">Wasp</name>
    <dbReference type="NCBI Taxonomy" id="7454"/>
    <lineage>
        <taxon>Eukaryota</taxon>
        <taxon>Metazoa</taxon>
        <taxon>Ecdysozoa</taxon>
        <taxon>Arthropoda</taxon>
        <taxon>Hexapoda</taxon>
        <taxon>Insecta</taxon>
        <taxon>Pterygota</taxon>
        <taxon>Neoptera</taxon>
        <taxon>Endopterygota</taxon>
        <taxon>Hymenoptera</taxon>
        <taxon>Apocrita</taxon>
        <taxon>Aculeata</taxon>
        <taxon>Vespoidea</taxon>
        <taxon>Vespidae</taxon>
        <taxon>Vespinae</taxon>
        <taxon>Vespula</taxon>
    </lineage>
</organism>
<accession>A0A834J5K2</accession>
<proteinExistence type="predicted"/>
<dbReference type="EMBL" id="JACSEA010000019">
    <property type="protein sequence ID" value="KAF7382209.1"/>
    <property type="molecule type" value="Genomic_DNA"/>
</dbReference>
<dbReference type="AlphaFoldDB" id="A0A834J5K2"/>
<dbReference type="Proteomes" id="UP000614350">
    <property type="component" value="Unassembled WGS sequence"/>
</dbReference>
<protein>
    <submittedName>
        <fullName evidence="1">Uncharacterized protein</fullName>
    </submittedName>
</protein>
<sequence>MRRKPILVVRRSNIRNHGFPENGNRLDDFSPSRSSNHLDLRLNKDILTTLRGSHNARRFCGWIRIV</sequence>
<evidence type="ECO:0000313" key="2">
    <source>
        <dbReference type="Proteomes" id="UP000614350"/>
    </source>
</evidence>
<evidence type="ECO:0000313" key="1">
    <source>
        <dbReference type="EMBL" id="KAF7382209.1"/>
    </source>
</evidence>
<keyword evidence="2" id="KW-1185">Reference proteome</keyword>